<dbReference type="RefSeq" id="WP_087861640.1">
    <property type="nucleotide sequence ID" value="NZ_LT859958.1"/>
</dbReference>
<keyword evidence="2" id="KW-0805">Transcription regulation</keyword>
<dbReference type="Proteomes" id="UP000195514">
    <property type="component" value="Chromosome I"/>
</dbReference>
<dbReference type="InterPro" id="IPR036271">
    <property type="entry name" value="Tet_transcr_reg_TetR-rel_C_sf"/>
</dbReference>
<dbReference type="InterPro" id="IPR050109">
    <property type="entry name" value="HTH-type_TetR-like_transc_reg"/>
</dbReference>
<dbReference type="FunFam" id="1.10.10.60:FF:000141">
    <property type="entry name" value="TetR family transcriptional regulator"/>
    <property type="match status" value="1"/>
</dbReference>
<dbReference type="InterPro" id="IPR023772">
    <property type="entry name" value="DNA-bd_HTH_TetR-type_CS"/>
</dbReference>
<dbReference type="AlphaFoldDB" id="A0A1Y6K4E0"/>
<evidence type="ECO:0000313" key="7">
    <source>
        <dbReference type="EMBL" id="SMX53717.1"/>
    </source>
</evidence>
<dbReference type="SUPFAM" id="SSF48498">
    <property type="entry name" value="Tetracyclin repressor-like, C-terminal domain"/>
    <property type="match status" value="1"/>
</dbReference>
<sequence length="200" mass="22470">MTNLVRGADTRQSILDTALSLFSKNGYDATSVAEICQQAQISKGAFYHHFPSKQDLFLALMETWLSTVNRFFQLAEQSAETVPQILENMVAFSGGLFDALERGFPILLEFWTQASRHPAVWEKAVAPYKRYLDLFSRLIQSGIDENSFHRGVDPEHAARILTSMVMGLLLQATFDPHGANWQQVTTFGLNLLINGLESEK</sequence>
<accession>A0A1Y6K4E0</accession>
<dbReference type="KEGG" id="abat:CFX1CAM_0652"/>
<evidence type="ECO:0000313" key="8">
    <source>
        <dbReference type="Proteomes" id="UP000195514"/>
    </source>
</evidence>
<dbReference type="InterPro" id="IPR001647">
    <property type="entry name" value="HTH_TetR"/>
</dbReference>
<dbReference type="PROSITE" id="PS01081">
    <property type="entry name" value="HTH_TETR_1"/>
    <property type="match status" value="1"/>
</dbReference>
<dbReference type="GO" id="GO:0003700">
    <property type="term" value="F:DNA-binding transcription factor activity"/>
    <property type="evidence" value="ECO:0007669"/>
    <property type="project" value="TreeGrafter"/>
</dbReference>
<organism evidence="7 8">
    <name type="scientific">Candidatus Brevifilum fermentans</name>
    <dbReference type="NCBI Taxonomy" id="1986204"/>
    <lineage>
        <taxon>Bacteria</taxon>
        <taxon>Bacillati</taxon>
        <taxon>Chloroflexota</taxon>
        <taxon>Anaerolineae</taxon>
        <taxon>Anaerolineales</taxon>
        <taxon>Anaerolineaceae</taxon>
        <taxon>Candidatus Brevifilum</taxon>
    </lineage>
</organism>
<dbReference type="PANTHER" id="PTHR30055">
    <property type="entry name" value="HTH-TYPE TRANSCRIPTIONAL REGULATOR RUTR"/>
    <property type="match status" value="1"/>
</dbReference>
<dbReference type="InterPro" id="IPR009057">
    <property type="entry name" value="Homeodomain-like_sf"/>
</dbReference>
<feature type="DNA-binding region" description="H-T-H motif" evidence="5">
    <location>
        <begin position="31"/>
        <end position="50"/>
    </location>
</feature>
<proteinExistence type="predicted"/>
<dbReference type="Pfam" id="PF13977">
    <property type="entry name" value="TetR_C_6"/>
    <property type="match status" value="1"/>
</dbReference>
<dbReference type="PANTHER" id="PTHR30055:SF234">
    <property type="entry name" value="HTH-TYPE TRANSCRIPTIONAL REGULATOR BETI"/>
    <property type="match status" value="1"/>
</dbReference>
<keyword evidence="3 5" id="KW-0238">DNA-binding</keyword>
<dbReference type="Pfam" id="PF00440">
    <property type="entry name" value="TetR_N"/>
    <property type="match status" value="1"/>
</dbReference>
<dbReference type="Gene3D" id="1.10.357.10">
    <property type="entry name" value="Tetracycline Repressor, domain 2"/>
    <property type="match status" value="1"/>
</dbReference>
<dbReference type="SUPFAM" id="SSF46689">
    <property type="entry name" value="Homeodomain-like"/>
    <property type="match status" value="1"/>
</dbReference>
<dbReference type="OrthoDB" id="9796420at2"/>
<protein>
    <submittedName>
        <fullName evidence="7">TetR family transcriptional regulator</fullName>
    </submittedName>
</protein>
<dbReference type="GO" id="GO:0000976">
    <property type="term" value="F:transcription cis-regulatory region binding"/>
    <property type="evidence" value="ECO:0007669"/>
    <property type="project" value="TreeGrafter"/>
</dbReference>
<dbReference type="GO" id="GO:0045892">
    <property type="term" value="P:negative regulation of DNA-templated transcription"/>
    <property type="evidence" value="ECO:0007669"/>
    <property type="project" value="UniProtKB-ARBA"/>
</dbReference>
<evidence type="ECO:0000256" key="1">
    <source>
        <dbReference type="ARBA" id="ARBA00022491"/>
    </source>
</evidence>
<keyword evidence="1" id="KW-0678">Repressor</keyword>
<feature type="domain" description="HTH tetR-type" evidence="6">
    <location>
        <begin position="8"/>
        <end position="68"/>
    </location>
</feature>
<evidence type="ECO:0000256" key="5">
    <source>
        <dbReference type="PROSITE-ProRule" id="PRU00335"/>
    </source>
</evidence>
<dbReference type="PRINTS" id="PR00455">
    <property type="entry name" value="HTHTETR"/>
</dbReference>
<evidence type="ECO:0000259" key="6">
    <source>
        <dbReference type="PROSITE" id="PS50977"/>
    </source>
</evidence>
<dbReference type="Gene3D" id="1.10.10.60">
    <property type="entry name" value="Homeodomain-like"/>
    <property type="match status" value="1"/>
</dbReference>
<evidence type="ECO:0000256" key="2">
    <source>
        <dbReference type="ARBA" id="ARBA00023015"/>
    </source>
</evidence>
<gene>
    <name evidence="7" type="ORF">CFX1CAM_0652</name>
</gene>
<dbReference type="PROSITE" id="PS50977">
    <property type="entry name" value="HTH_TETR_2"/>
    <property type="match status" value="1"/>
</dbReference>
<dbReference type="EMBL" id="LT859958">
    <property type="protein sequence ID" value="SMX53717.1"/>
    <property type="molecule type" value="Genomic_DNA"/>
</dbReference>
<keyword evidence="4" id="KW-0804">Transcription</keyword>
<reference evidence="8" key="1">
    <citation type="submission" date="2017-05" db="EMBL/GenBank/DDBJ databases">
        <authorList>
            <person name="Kirkegaard R."/>
            <person name="Mcilroy J S."/>
        </authorList>
    </citation>
    <scope>NUCLEOTIDE SEQUENCE [LARGE SCALE GENOMIC DNA]</scope>
</reference>
<evidence type="ECO:0000256" key="4">
    <source>
        <dbReference type="ARBA" id="ARBA00023163"/>
    </source>
</evidence>
<evidence type="ECO:0000256" key="3">
    <source>
        <dbReference type="ARBA" id="ARBA00023125"/>
    </source>
</evidence>
<dbReference type="InterPro" id="IPR039538">
    <property type="entry name" value="BetI_C"/>
</dbReference>
<name>A0A1Y6K4E0_9CHLR</name>
<keyword evidence="8" id="KW-1185">Reference proteome</keyword>